<accession>A0AAV4JDA0</accession>
<dbReference type="EMBL" id="BMAT01003130">
    <property type="protein sequence ID" value="GFS20804.1"/>
    <property type="molecule type" value="Genomic_DNA"/>
</dbReference>
<keyword evidence="3 6" id="KW-0812">Transmembrane</keyword>
<sequence>MSQLLWQLALTAEAFGLDACIALELILMVTNTQTLGVPIRYAAAGGSLSAFCGFLFIPILGVASDRWAKTKTSKAKILVVTTCIELIGLLCVFVANALKLYSNENSSDYRTYDQTIIQEPSSLRPYEIQLLASAENFTVLSNNLKNSFSENTGHTNTVFGAEWNNSKTSLNTPLYDNSTANFSAFLHPNMTLSHGPTDETHSVPFYAYIAILGYCCLDAGYDFGSCFLKTFVLQCTHSEQHVHVLLNLILIASVGGVLTSVLGSLDVGAALTAGTDYDSNAALTMVISAMCAALILLGTTVTLTTGFCFKPPSTTLLNYFHHLRVSRTDESSCGTGIQGVEHVLQHCPHSQTLRAEAWPTQLSLQQKLSGNLQYLQTTADFIDTTDTNV</sequence>
<dbReference type="GO" id="GO:0008506">
    <property type="term" value="F:sucrose:proton symporter activity"/>
    <property type="evidence" value="ECO:0007669"/>
    <property type="project" value="TreeGrafter"/>
</dbReference>
<feature type="transmembrane region" description="Helical" evidence="6">
    <location>
        <begin position="285"/>
        <end position="309"/>
    </location>
</feature>
<evidence type="ECO:0000256" key="6">
    <source>
        <dbReference type="SAM" id="Phobius"/>
    </source>
</evidence>
<dbReference type="AlphaFoldDB" id="A0AAV4JDA0"/>
<feature type="transmembrane region" description="Helical" evidence="6">
    <location>
        <begin position="75"/>
        <end position="98"/>
    </location>
</feature>
<proteinExistence type="predicted"/>
<keyword evidence="5 6" id="KW-0472">Membrane</keyword>
<evidence type="ECO:0000256" key="4">
    <source>
        <dbReference type="ARBA" id="ARBA00022989"/>
    </source>
</evidence>
<reference evidence="7 8" key="1">
    <citation type="journal article" date="2021" name="Elife">
        <title>Chloroplast acquisition without the gene transfer in kleptoplastic sea slugs, Plakobranchus ocellatus.</title>
        <authorList>
            <person name="Maeda T."/>
            <person name="Takahashi S."/>
            <person name="Yoshida T."/>
            <person name="Shimamura S."/>
            <person name="Takaki Y."/>
            <person name="Nagai Y."/>
            <person name="Toyoda A."/>
            <person name="Suzuki Y."/>
            <person name="Arimoto A."/>
            <person name="Ishii H."/>
            <person name="Satoh N."/>
            <person name="Nishiyama T."/>
            <person name="Hasebe M."/>
            <person name="Maruyama T."/>
            <person name="Minagawa J."/>
            <person name="Obokata J."/>
            <person name="Shigenobu S."/>
        </authorList>
    </citation>
    <scope>NUCLEOTIDE SEQUENCE [LARGE SCALE GENOMIC DNA]</scope>
</reference>
<dbReference type="Proteomes" id="UP000762676">
    <property type="component" value="Unassembled WGS sequence"/>
</dbReference>
<keyword evidence="4 6" id="KW-1133">Transmembrane helix</keyword>
<comment type="caution">
    <text evidence="7">The sequence shown here is derived from an EMBL/GenBank/DDBJ whole genome shotgun (WGS) entry which is preliminary data.</text>
</comment>
<evidence type="ECO:0000256" key="5">
    <source>
        <dbReference type="ARBA" id="ARBA00023136"/>
    </source>
</evidence>
<evidence type="ECO:0000256" key="1">
    <source>
        <dbReference type="ARBA" id="ARBA00004141"/>
    </source>
</evidence>
<evidence type="ECO:0000313" key="8">
    <source>
        <dbReference type="Proteomes" id="UP000762676"/>
    </source>
</evidence>
<dbReference type="PANTHER" id="PTHR19432:SF35">
    <property type="entry name" value="SOLUTE CARRIER FAMILY 45 MEMBER 3 ISOFORM X1"/>
    <property type="match status" value="1"/>
</dbReference>
<dbReference type="GO" id="GO:0016020">
    <property type="term" value="C:membrane"/>
    <property type="evidence" value="ECO:0007669"/>
    <property type="project" value="UniProtKB-SubCell"/>
</dbReference>
<evidence type="ECO:0000313" key="7">
    <source>
        <dbReference type="EMBL" id="GFS20804.1"/>
    </source>
</evidence>
<dbReference type="PANTHER" id="PTHR19432">
    <property type="entry name" value="SUGAR TRANSPORTER"/>
    <property type="match status" value="1"/>
</dbReference>
<name>A0AAV4JDA0_9GAST</name>
<evidence type="ECO:0000256" key="2">
    <source>
        <dbReference type="ARBA" id="ARBA00022448"/>
    </source>
</evidence>
<feature type="transmembrane region" description="Helical" evidence="6">
    <location>
        <begin position="244"/>
        <end position="265"/>
    </location>
</feature>
<keyword evidence="2" id="KW-0813">Transport</keyword>
<protein>
    <recommendedName>
        <fullName evidence="9">Major facilitator superfamily associated domain-containing protein</fullName>
    </recommendedName>
</protein>
<evidence type="ECO:0008006" key="9">
    <source>
        <dbReference type="Google" id="ProtNLM"/>
    </source>
</evidence>
<feature type="transmembrane region" description="Helical" evidence="6">
    <location>
        <begin position="205"/>
        <end position="223"/>
    </location>
</feature>
<keyword evidence="8" id="KW-1185">Reference proteome</keyword>
<gene>
    <name evidence="7" type="ORF">ElyMa_001579700</name>
</gene>
<evidence type="ECO:0000256" key="3">
    <source>
        <dbReference type="ARBA" id="ARBA00022692"/>
    </source>
</evidence>
<organism evidence="7 8">
    <name type="scientific">Elysia marginata</name>
    <dbReference type="NCBI Taxonomy" id="1093978"/>
    <lineage>
        <taxon>Eukaryota</taxon>
        <taxon>Metazoa</taxon>
        <taxon>Spiralia</taxon>
        <taxon>Lophotrochozoa</taxon>
        <taxon>Mollusca</taxon>
        <taxon>Gastropoda</taxon>
        <taxon>Heterobranchia</taxon>
        <taxon>Euthyneura</taxon>
        <taxon>Panpulmonata</taxon>
        <taxon>Sacoglossa</taxon>
        <taxon>Placobranchoidea</taxon>
        <taxon>Plakobranchidae</taxon>
        <taxon>Elysia</taxon>
    </lineage>
</organism>
<feature type="transmembrane region" description="Helical" evidence="6">
    <location>
        <begin position="40"/>
        <end position="63"/>
    </location>
</feature>
<comment type="subcellular location">
    <subcellularLocation>
        <location evidence="1">Membrane</location>
        <topology evidence="1">Multi-pass membrane protein</topology>
    </subcellularLocation>
</comment>